<dbReference type="EMBL" id="ANHY01000017">
    <property type="protein sequence ID" value="EKV28084.1"/>
    <property type="molecule type" value="Genomic_DNA"/>
</dbReference>
<dbReference type="Pfam" id="PF00486">
    <property type="entry name" value="Trans_reg_C"/>
    <property type="match status" value="1"/>
</dbReference>
<evidence type="ECO:0000256" key="1">
    <source>
        <dbReference type="ARBA" id="ARBA00022553"/>
    </source>
</evidence>
<dbReference type="SUPFAM" id="SSF46894">
    <property type="entry name" value="C-terminal effector domain of the bipartite response regulators"/>
    <property type="match status" value="1"/>
</dbReference>
<dbReference type="Gene3D" id="1.10.10.10">
    <property type="entry name" value="Winged helix-like DNA-binding domain superfamily/Winged helix DNA-binding domain"/>
    <property type="match status" value="1"/>
</dbReference>
<evidence type="ECO:0000313" key="10">
    <source>
        <dbReference type="EMBL" id="EKV28084.1"/>
    </source>
</evidence>
<dbReference type="InterPro" id="IPR039420">
    <property type="entry name" value="WalR-like"/>
</dbReference>
<keyword evidence="4 7" id="KW-0238">DNA-binding</keyword>
<keyword evidence="5" id="KW-0804">Transcription</keyword>
<dbReference type="SMART" id="SM00448">
    <property type="entry name" value="REC"/>
    <property type="match status" value="1"/>
</dbReference>
<dbReference type="InterPro" id="IPR011006">
    <property type="entry name" value="CheY-like_superfamily"/>
</dbReference>
<dbReference type="PANTHER" id="PTHR48111">
    <property type="entry name" value="REGULATOR OF RPOS"/>
    <property type="match status" value="1"/>
</dbReference>
<sequence>MTDRSTIVLIDDDPLFRESLGRNLEDSGYAVETFADGPTAIEPLTQGDLAPSLILLDWKMPRMTGIEVLRQLRSSGDVTPVIFLTTLNDQLYEETALTNGAVDYVDKGRGFNILLRRINLILEGSKPVPGMPAGAENGMVGQAIEPEEIMTLGPLTLDVSSARARWREQPVDLTITEFRIVRKLAENAGRDLSYRALYDAVRGEGFIAGSGDEGYRANVRTHIKRIRQKFREIDASFDAILNYAGFGYGWRAEG</sequence>
<dbReference type="GO" id="GO:0005829">
    <property type="term" value="C:cytosol"/>
    <property type="evidence" value="ECO:0007669"/>
    <property type="project" value="TreeGrafter"/>
</dbReference>
<evidence type="ECO:0000256" key="7">
    <source>
        <dbReference type="PROSITE-ProRule" id="PRU01091"/>
    </source>
</evidence>
<dbReference type="AlphaFoldDB" id="K9GTJ6"/>
<feature type="DNA-binding region" description="OmpR/PhoB-type" evidence="7">
    <location>
        <begin position="147"/>
        <end position="252"/>
    </location>
</feature>
<comment type="caution">
    <text evidence="10">The sequence shown here is derived from an EMBL/GenBank/DDBJ whole genome shotgun (WGS) entry which is preliminary data.</text>
</comment>
<dbReference type="GO" id="GO:0006355">
    <property type="term" value="P:regulation of DNA-templated transcription"/>
    <property type="evidence" value="ECO:0007669"/>
    <property type="project" value="InterPro"/>
</dbReference>
<dbReference type="GO" id="GO:0032993">
    <property type="term" value="C:protein-DNA complex"/>
    <property type="evidence" value="ECO:0007669"/>
    <property type="project" value="TreeGrafter"/>
</dbReference>
<feature type="domain" description="Response regulatory" evidence="8">
    <location>
        <begin position="6"/>
        <end position="122"/>
    </location>
</feature>
<dbReference type="Proteomes" id="UP000009881">
    <property type="component" value="Unassembled WGS sequence"/>
</dbReference>
<dbReference type="InterPro" id="IPR016032">
    <property type="entry name" value="Sig_transdc_resp-reg_C-effctor"/>
</dbReference>
<evidence type="ECO:0000259" key="8">
    <source>
        <dbReference type="PROSITE" id="PS50110"/>
    </source>
</evidence>
<reference evidence="10 11" key="1">
    <citation type="journal article" date="2013" name="Genome Announc.">
        <title>Draft Genome Sequence of an Alphaproteobacterium, Caenispirillum salinarum AK4(T), Isolated from a Solar Saltern.</title>
        <authorList>
            <person name="Khatri I."/>
            <person name="Singh A."/>
            <person name="Korpole S."/>
            <person name="Pinnaka A.K."/>
            <person name="Subramanian S."/>
        </authorList>
    </citation>
    <scope>NUCLEOTIDE SEQUENCE [LARGE SCALE GENOMIC DNA]</scope>
    <source>
        <strain evidence="10 11">AK4</strain>
    </source>
</reference>
<evidence type="ECO:0000256" key="5">
    <source>
        <dbReference type="ARBA" id="ARBA00023163"/>
    </source>
</evidence>
<dbReference type="PANTHER" id="PTHR48111:SF1">
    <property type="entry name" value="TWO-COMPONENT RESPONSE REGULATOR ORR33"/>
    <property type="match status" value="1"/>
</dbReference>
<keyword evidence="2" id="KW-0902">Two-component regulatory system</keyword>
<name>K9GTJ6_9PROT</name>
<evidence type="ECO:0000256" key="3">
    <source>
        <dbReference type="ARBA" id="ARBA00023015"/>
    </source>
</evidence>
<dbReference type="CDD" id="cd00383">
    <property type="entry name" value="trans_reg_C"/>
    <property type="match status" value="1"/>
</dbReference>
<dbReference type="SUPFAM" id="SSF52172">
    <property type="entry name" value="CheY-like"/>
    <property type="match status" value="1"/>
</dbReference>
<dbReference type="OrthoDB" id="9802426at2"/>
<feature type="domain" description="OmpR/PhoB-type" evidence="9">
    <location>
        <begin position="147"/>
        <end position="252"/>
    </location>
</feature>
<accession>K9GTJ6</accession>
<dbReference type="InterPro" id="IPR001867">
    <property type="entry name" value="OmpR/PhoB-type_DNA-bd"/>
</dbReference>
<organism evidence="10 11">
    <name type="scientific">Caenispirillum salinarum AK4</name>
    <dbReference type="NCBI Taxonomy" id="1238182"/>
    <lineage>
        <taxon>Bacteria</taxon>
        <taxon>Pseudomonadati</taxon>
        <taxon>Pseudomonadota</taxon>
        <taxon>Alphaproteobacteria</taxon>
        <taxon>Rhodospirillales</taxon>
        <taxon>Novispirillaceae</taxon>
        <taxon>Caenispirillum</taxon>
    </lineage>
</organism>
<dbReference type="Pfam" id="PF00072">
    <property type="entry name" value="Response_reg"/>
    <property type="match status" value="1"/>
</dbReference>
<evidence type="ECO:0000256" key="4">
    <source>
        <dbReference type="ARBA" id="ARBA00023125"/>
    </source>
</evidence>
<dbReference type="STRING" id="1238182.C882_1085"/>
<protein>
    <submittedName>
        <fullName evidence="10">DNA-binding response regulator ChvI</fullName>
    </submittedName>
</protein>
<keyword evidence="1 6" id="KW-0597">Phosphoprotein</keyword>
<dbReference type="InterPro" id="IPR036388">
    <property type="entry name" value="WH-like_DNA-bd_sf"/>
</dbReference>
<dbReference type="CDD" id="cd17574">
    <property type="entry name" value="REC_OmpR"/>
    <property type="match status" value="1"/>
</dbReference>
<dbReference type="GO" id="GO:0000156">
    <property type="term" value="F:phosphorelay response regulator activity"/>
    <property type="evidence" value="ECO:0007669"/>
    <property type="project" value="TreeGrafter"/>
</dbReference>
<dbReference type="PROSITE" id="PS50110">
    <property type="entry name" value="RESPONSE_REGULATORY"/>
    <property type="match status" value="1"/>
</dbReference>
<evidence type="ECO:0000313" key="11">
    <source>
        <dbReference type="Proteomes" id="UP000009881"/>
    </source>
</evidence>
<evidence type="ECO:0000256" key="2">
    <source>
        <dbReference type="ARBA" id="ARBA00023012"/>
    </source>
</evidence>
<dbReference type="SMART" id="SM00862">
    <property type="entry name" value="Trans_reg_C"/>
    <property type="match status" value="1"/>
</dbReference>
<evidence type="ECO:0000256" key="6">
    <source>
        <dbReference type="PROSITE-ProRule" id="PRU00169"/>
    </source>
</evidence>
<keyword evidence="11" id="KW-1185">Reference proteome</keyword>
<proteinExistence type="predicted"/>
<feature type="modified residue" description="4-aspartylphosphate" evidence="6">
    <location>
        <position position="57"/>
    </location>
</feature>
<dbReference type="eggNOG" id="COG0745">
    <property type="taxonomic scope" value="Bacteria"/>
</dbReference>
<dbReference type="Gene3D" id="3.40.50.2300">
    <property type="match status" value="1"/>
</dbReference>
<dbReference type="InterPro" id="IPR001789">
    <property type="entry name" value="Sig_transdc_resp-reg_receiver"/>
</dbReference>
<dbReference type="PROSITE" id="PS51755">
    <property type="entry name" value="OMPR_PHOB"/>
    <property type="match status" value="1"/>
</dbReference>
<evidence type="ECO:0000259" key="9">
    <source>
        <dbReference type="PROSITE" id="PS51755"/>
    </source>
</evidence>
<keyword evidence="3" id="KW-0805">Transcription regulation</keyword>
<gene>
    <name evidence="10" type="ORF">C882_1085</name>
</gene>
<dbReference type="GO" id="GO:0000976">
    <property type="term" value="F:transcription cis-regulatory region binding"/>
    <property type="evidence" value="ECO:0007669"/>
    <property type="project" value="TreeGrafter"/>
</dbReference>
<dbReference type="RefSeq" id="WP_009541741.1">
    <property type="nucleotide sequence ID" value="NZ_ANHY01000017.1"/>
</dbReference>